<proteinExistence type="predicted"/>
<evidence type="ECO:0000313" key="3">
    <source>
        <dbReference type="Proteomes" id="UP000623172"/>
    </source>
</evidence>
<dbReference type="RefSeq" id="WP_249316765.1">
    <property type="nucleotide sequence ID" value="NZ_JACRSR010000003.1"/>
</dbReference>
<comment type="caution">
    <text evidence="2">The sequence shown here is derived from an EMBL/GenBank/DDBJ whole genome shotgun (WGS) entry which is preliminary data.</text>
</comment>
<gene>
    <name evidence="2" type="ORF">H8696_08790</name>
</gene>
<organism evidence="2 3">
    <name type="scientific">Gehongia tenuis</name>
    <dbReference type="NCBI Taxonomy" id="2763655"/>
    <lineage>
        <taxon>Bacteria</taxon>
        <taxon>Bacillati</taxon>
        <taxon>Bacillota</taxon>
        <taxon>Clostridia</taxon>
        <taxon>Christensenellales</taxon>
        <taxon>Christensenellaceae</taxon>
        <taxon>Gehongia</taxon>
    </lineage>
</organism>
<dbReference type="InterPro" id="IPR025736">
    <property type="entry name" value="PucR_C-HTH_dom"/>
</dbReference>
<sequence length="250" mass="28038">MILQHSGNEAMQNWFERGKDPRCAWILEAPIPCEQWAASLVETLSPFGKHPFVDTWEGDLILLAGVPFLEDVEIWSRLLLARADSLGYGGVVVVSEVNGIEDFEKLFGMQKKWLNTAKQIQPERRIFTKRELDFARECDSMLKDGAQLCSTLGLLAPLRAKGRSCELIQTLTVHLLDGEARAADTAIRMYVHKNTVKYRLRRAGEKLGFEVGQMPGTLLLYRALALNRLMESSEVPASLAAARPAQLGWQ</sequence>
<dbReference type="Proteomes" id="UP000623172">
    <property type="component" value="Unassembled WGS sequence"/>
</dbReference>
<accession>A0A926D5Y2</accession>
<dbReference type="PANTHER" id="PTHR33744">
    <property type="entry name" value="CARBOHYDRATE DIACID REGULATOR"/>
    <property type="match status" value="1"/>
</dbReference>
<evidence type="ECO:0000259" key="1">
    <source>
        <dbReference type="Pfam" id="PF13556"/>
    </source>
</evidence>
<keyword evidence="3" id="KW-1185">Reference proteome</keyword>
<dbReference type="AlphaFoldDB" id="A0A926D5Y2"/>
<evidence type="ECO:0000313" key="2">
    <source>
        <dbReference type="EMBL" id="MBC8531942.1"/>
    </source>
</evidence>
<feature type="domain" description="PucR C-terminal helix-turn-helix" evidence="1">
    <location>
        <begin position="167"/>
        <end position="225"/>
    </location>
</feature>
<dbReference type="PANTHER" id="PTHR33744:SF16">
    <property type="entry name" value="CARBOHYDRATE DIACID REGULATOR"/>
    <property type="match status" value="1"/>
</dbReference>
<dbReference type="InterPro" id="IPR042070">
    <property type="entry name" value="PucR_C-HTH_sf"/>
</dbReference>
<dbReference type="InterPro" id="IPR051448">
    <property type="entry name" value="CdaR-like_regulators"/>
</dbReference>
<dbReference type="Gene3D" id="1.10.10.2840">
    <property type="entry name" value="PucR C-terminal helix-turn-helix domain"/>
    <property type="match status" value="1"/>
</dbReference>
<dbReference type="EMBL" id="JACRSR010000003">
    <property type="protein sequence ID" value="MBC8531942.1"/>
    <property type="molecule type" value="Genomic_DNA"/>
</dbReference>
<protein>
    <submittedName>
        <fullName evidence="2">Helix-turn-helix domain-containing protein</fullName>
    </submittedName>
</protein>
<dbReference type="Pfam" id="PF13556">
    <property type="entry name" value="HTH_30"/>
    <property type="match status" value="1"/>
</dbReference>
<reference evidence="2" key="1">
    <citation type="submission" date="2020-08" db="EMBL/GenBank/DDBJ databases">
        <title>Genome public.</title>
        <authorList>
            <person name="Liu C."/>
            <person name="Sun Q."/>
        </authorList>
    </citation>
    <scope>NUCLEOTIDE SEQUENCE</scope>
    <source>
        <strain evidence="2">NSJ-53</strain>
    </source>
</reference>
<name>A0A926D5Y2_9FIRM</name>